<evidence type="ECO:0000259" key="1">
    <source>
        <dbReference type="Pfam" id="PF05124"/>
    </source>
</evidence>
<dbReference type="EMBL" id="LN999010">
    <property type="protein sequence ID" value="CUX76895.1"/>
    <property type="molecule type" value="Genomic_DNA"/>
</dbReference>
<accession>A0A160VQ18</accession>
<evidence type="ECO:0000313" key="5">
    <source>
        <dbReference type="Proteomes" id="UP000250189"/>
    </source>
</evidence>
<keyword evidence="5" id="KW-1185">Reference proteome</keyword>
<gene>
    <name evidence="2" type="ORF">A3L04_00625</name>
    <name evidence="3" type="ORF">CHITON_0116</name>
</gene>
<dbReference type="STRING" id="54262.CHITON_0116"/>
<dbReference type="Proteomes" id="UP000093069">
    <property type="component" value="Chromosome I"/>
</dbReference>
<sequence length="522" mass="60430">MMAIATLPAQALLPEVEVNVNPNLELFAVLYILAFNGSDPFIYAPQEYIQDVLTYFAPYKDHEAVEFIRRVADKSLPANVREYLIMKFSDRLVFLNYLPNETELGELEKLADFARKSNFMAFYNAHKNEYVKMSSKLERILECASNEYEKLFGRTYSFRAEVSYSLKIHPHRLIRNQTIYYIGEAYYHSNFSFYERALAMTHLFAWPFVEDLVNKNHENFENLSYYLGAVRNKLPLPSYTASSYFKQVFAEAVSEHVALKCGIPDDYIEMRRLSFSYMMFPLENIFEGIQELGNGTLYLHIQKITEDMKRWATPKNISRLYERSVPVVGFHFVSRSLYTGTIIIVYGTQNPDKSGTEADKETAYAVKRRFERELKMMYGYSPRIEVKADKDLTEDDLKQNLILIGGPVANKITAQLNDNLPIKFTFNGSWTIVRNSTAVGTIKSFRIASGNITKVYPGLNALKDAYGFMEILKNPWNRNNYILVIAGVDRYGTKNVSYFPWRQSYAIESDSYIEVGFYFMAE</sequence>
<protein>
    <recommendedName>
        <fullName evidence="1">S-layer protein outer domain-containing protein</fullName>
    </recommendedName>
</protein>
<evidence type="ECO:0000313" key="3">
    <source>
        <dbReference type="EMBL" id="CUX76895.1"/>
    </source>
</evidence>
<dbReference type="AlphaFoldDB" id="A0A160VQ18"/>
<dbReference type="NCBIfam" id="TIGR01564">
    <property type="entry name" value="S_layer_MJ"/>
    <property type="match status" value="1"/>
</dbReference>
<dbReference type="KEGG" id="tch:CHITON_0116"/>
<reference evidence="2 5" key="3">
    <citation type="submission" date="2016-04" db="EMBL/GenBank/DDBJ databases">
        <title>Complete genome sequence of Thermococcus chitonophagus type strain GC74.</title>
        <authorList>
            <person name="Oger P.M."/>
        </authorList>
    </citation>
    <scope>NUCLEOTIDE SEQUENCE [LARGE SCALE GENOMIC DNA]</scope>
    <source>
        <strain evidence="2 5">GC74</strain>
    </source>
</reference>
<evidence type="ECO:0000313" key="4">
    <source>
        <dbReference type="Proteomes" id="UP000093069"/>
    </source>
</evidence>
<reference evidence="3" key="1">
    <citation type="submission" date="2016-01" db="EMBL/GenBank/DDBJ databases">
        <authorList>
            <person name="Oliw E.H."/>
        </authorList>
    </citation>
    <scope>NUCLEOTIDE SEQUENCE</scope>
    <source>
        <strain evidence="3">1</strain>
    </source>
</reference>
<dbReference type="InterPro" id="IPR006454">
    <property type="entry name" value="S_layer_MJ"/>
</dbReference>
<dbReference type="Proteomes" id="UP000250189">
    <property type="component" value="Chromosome"/>
</dbReference>
<reference evidence="4" key="2">
    <citation type="submission" date="2016-01" db="EMBL/GenBank/DDBJ databases">
        <authorList>
            <person name="Vorgias C.E."/>
        </authorList>
    </citation>
    <scope>NUCLEOTIDE SEQUENCE [LARGE SCALE GENOMIC DNA]</scope>
</reference>
<evidence type="ECO:0000313" key="2">
    <source>
        <dbReference type="EMBL" id="ASJ15684.1"/>
    </source>
</evidence>
<dbReference type="Pfam" id="PF05124">
    <property type="entry name" value="S_layer_C"/>
    <property type="match status" value="1"/>
</dbReference>
<name>A0A160VQ18_9EURY</name>
<proteinExistence type="predicted"/>
<dbReference type="InterPro" id="IPR022651">
    <property type="entry name" value="S_layer_C"/>
</dbReference>
<dbReference type="EMBL" id="CP015193">
    <property type="protein sequence ID" value="ASJ15684.1"/>
    <property type="molecule type" value="Genomic_DNA"/>
</dbReference>
<organism evidence="3 4">
    <name type="scientific">Thermococcus chitonophagus</name>
    <dbReference type="NCBI Taxonomy" id="54262"/>
    <lineage>
        <taxon>Archaea</taxon>
        <taxon>Methanobacteriati</taxon>
        <taxon>Methanobacteriota</taxon>
        <taxon>Thermococci</taxon>
        <taxon>Thermococcales</taxon>
        <taxon>Thermococcaceae</taxon>
        <taxon>Thermococcus</taxon>
    </lineage>
</organism>
<feature type="domain" description="S-layer protein outer" evidence="1">
    <location>
        <begin position="386"/>
        <end position="495"/>
    </location>
</feature>